<organism evidence="1 2">
    <name type="scientific">Candidatus Woesebacteria bacterium GW2011_GWB1_38_5b</name>
    <dbReference type="NCBI Taxonomy" id="1618569"/>
    <lineage>
        <taxon>Bacteria</taxon>
        <taxon>Candidatus Woeseibacteriota</taxon>
    </lineage>
</organism>
<name>A0A0G0K854_9BACT</name>
<dbReference type="PANTHER" id="PTHR42967:SF1">
    <property type="entry name" value="MBL FOLD METALLO-HYDROLASE"/>
    <property type="match status" value="1"/>
</dbReference>
<dbReference type="Gene3D" id="3.60.15.10">
    <property type="entry name" value="Ribonuclease Z/Hydroxyacylglutathione hydrolase-like"/>
    <property type="match status" value="1"/>
</dbReference>
<dbReference type="AlphaFoldDB" id="A0A0G0K854"/>
<sequence length="216" mass="23965">MEITYFGHSSFKIKGKLTTVVTDPFDPEMVGLKFPKIEADILTISHAHQDHSKAELVNVTRKIIHGPGEYEIAGTSIIGFATYHDNQKGLERGKNTIFVIEMDNLRVCHLGDLGHELSENQVEDIGQIDVLMVPVGGEYTIGPEEAVKVVSDIEPKIIIPMHYQVEGLDPKSFSGLKPVNVFVTQMGLPSQTQAKLMLKDTDLSSDEQRIVILEKN</sequence>
<dbReference type="GO" id="GO:0016787">
    <property type="term" value="F:hydrolase activity"/>
    <property type="evidence" value="ECO:0007669"/>
    <property type="project" value="UniProtKB-KW"/>
</dbReference>
<dbReference type="PANTHER" id="PTHR42967">
    <property type="entry name" value="METAL DEPENDENT HYDROLASE"/>
    <property type="match status" value="1"/>
</dbReference>
<proteinExistence type="predicted"/>
<dbReference type="EMBL" id="LBUZ01000003">
    <property type="protein sequence ID" value="KKQ75848.1"/>
    <property type="molecule type" value="Genomic_DNA"/>
</dbReference>
<comment type="caution">
    <text evidence="1">The sequence shown here is derived from an EMBL/GenBank/DDBJ whole genome shotgun (WGS) entry which is preliminary data.</text>
</comment>
<dbReference type="Proteomes" id="UP000034181">
    <property type="component" value="Unassembled WGS sequence"/>
</dbReference>
<protein>
    <submittedName>
        <fullName evidence="1">Zn-dependent hydrolase of the beta-lactamase fold-like protein</fullName>
    </submittedName>
</protein>
<dbReference type="InterPro" id="IPR036866">
    <property type="entry name" value="RibonucZ/Hydroxyglut_hydro"/>
</dbReference>
<reference evidence="1 2" key="1">
    <citation type="journal article" date="2015" name="Nature">
        <title>rRNA introns, odd ribosomes, and small enigmatic genomes across a large radiation of phyla.</title>
        <authorList>
            <person name="Brown C.T."/>
            <person name="Hug L.A."/>
            <person name="Thomas B.C."/>
            <person name="Sharon I."/>
            <person name="Castelle C.J."/>
            <person name="Singh A."/>
            <person name="Wilkins M.J."/>
            <person name="Williams K.H."/>
            <person name="Banfield J.F."/>
        </authorList>
    </citation>
    <scope>NUCLEOTIDE SEQUENCE [LARGE SCALE GENOMIC DNA]</scope>
</reference>
<dbReference type="Pfam" id="PF13483">
    <property type="entry name" value="Lactamase_B_3"/>
    <property type="match status" value="1"/>
</dbReference>
<accession>A0A0G0K854</accession>
<evidence type="ECO:0000313" key="2">
    <source>
        <dbReference type="Proteomes" id="UP000034181"/>
    </source>
</evidence>
<evidence type="ECO:0000313" key="1">
    <source>
        <dbReference type="EMBL" id="KKQ75848.1"/>
    </source>
</evidence>
<gene>
    <name evidence="1" type="ORF">US96_C0003G0006</name>
</gene>
<dbReference type="SUPFAM" id="SSF56281">
    <property type="entry name" value="Metallo-hydrolase/oxidoreductase"/>
    <property type="match status" value="1"/>
</dbReference>
<keyword evidence="1" id="KW-0378">Hydrolase</keyword>